<accession>A0ACB7EL15</accession>
<organism evidence="1 2">
    <name type="scientific">Nibea albiflora</name>
    <name type="common">Yellow drum</name>
    <name type="synonym">Corvina albiflora</name>
    <dbReference type="NCBI Taxonomy" id="240163"/>
    <lineage>
        <taxon>Eukaryota</taxon>
        <taxon>Metazoa</taxon>
        <taxon>Chordata</taxon>
        <taxon>Craniata</taxon>
        <taxon>Vertebrata</taxon>
        <taxon>Euteleostomi</taxon>
        <taxon>Actinopterygii</taxon>
        <taxon>Neopterygii</taxon>
        <taxon>Teleostei</taxon>
        <taxon>Neoteleostei</taxon>
        <taxon>Acanthomorphata</taxon>
        <taxon>Eupercaria</taxon>
        <taxon>Sciaenidae</taxon>
        <taxon>Nibea</taxon>
    </lineage>
</organism>
<proteinExistence type="predicted"/>
<evidence type="ECO:0000313" key="2">
    <source>
        <dbReference type="Proteomes" id="UP000805704"/>
    </source>
</evidence>
<keyword evidence="2" id="KW-1185">Reference proteome</keyword>
<dbReference type="Proteomes" id="UP000805704">
    <property type="component" value="Chromosome 5"/>
</dbReference>
<comment type="caution">
    <text evidence="1">The sequence shown here is derived from an EMBL/GenBank/DDBJ whole genome shotgun (WGS) entry which is preliminary data.</text>
</comment>
<sequence length="674" mass="74698">MYAVVVKTEDSSDCDSAASSAACDQQQDMGYKPPTPTRKQRRNKSAIWKYFTTCDDDATKVVCNICKRVVSRGKDLGHLTTSTMHNHMHYKHRNVAAFSSTQGCRKLQPTPTPPASLPFAPLVLENLQPEAPEQPSHPMIQTITESVGEMICADLLPYSFVENKGFCKLMNLVAPHYTLPTGIHFSSKVVPQLHQRVKAKVQENLENMEGNIVHCTADLWTRNFSTSSYLSLTGHWFVENLSGGVAAAHKRVSALLNIKVIDTDYKPAEIFEHLQGLVEEWQSMIPCRFSVGYFVTNNSCNMVKAMSDSGFQHLRCMAHSLHLIVAGAIEECHGVVNVINTARQITNTVHTSDKAIAKLHEIQERLGLTVAALIHDVPTRWNTVLFMLQRLLEQKRALIAMSTEMDLGGSVSEYQWTLMEAVVKVLEPFEEATHTVCQDDSSISSVIPCIQALRAALTELRANKDVSDLLEIQQLVGLLQSHLEEHFQHVFETPTNTYFKATLLDPRFKIMPMALLSKLDFGRLKSAVAVEVEELLEQDSKPLGGEASSPSRTVLESEGTSKKPTSLFWGAMQSVTANNAASLVTSSGLVETYLAENSTQSLTSDPVISYWSAKMAQCPALARVAIKYLTCPPTSVSCERLLGTGEDAVAPDYRLLPVHVPQLVFTKYNLMKFQ</sequence>
<protein>
    <submittedName>
        <fullName evidence="1">Zinc finger BED domain-containing protein 4</fullName>
    </submittedName>
</protein>
<evidence type="ECO:0000313" key="1">
    <source>
        <dbReference type="EMBL" id="KAG8002807.1"/>
    </source>
</evidence>
<reference evidence="1" key="1">
    <citation type="submission" date="2020-04" db="EMBL/GenBank/DDBJ databases">
        <title>A chromosome-scale assembly and high-density genetic map of the yellow drum (Nibea albiflora) genome.</title>
        <authorList>
            <person name="Xu D."/>
            <person name="Zhang W."/>
            <person name="Chen R."/>
            <person name="Tan P."/>
            <person name="Wang L."/>
            <person name="Song H."/>
            <person name="Tian L."/>
            <person name="Zhu Q."/>
            <person name="Wang B."/>
        </authorList>
    </citation>
    <scope>NUCLEOTIDE SEQUENCE</scope>
    <source>
        <strain evidence="1">ZJHYS-2018</strain>
    </source>
</reference>
<gene>
    <name evidence="1" type="primary">ZBED4.5</name>
    <name evidence="1" type="ORF">GBF38_015381</name>
</gene>
<dbReference type="EMBL" id="CM024793">
    <property type="protein sequence ID" value="KAG8002807.1"/>
    <property type="molecule type" value="Genomic_DNA"/>
</dbReference>
<name>A0ACB7EL15_NIBAL</name>